<dbReference type="GO" id="GO:0043137">
    <property type="term" value="P:DNA replication, removal of RNA primer"/>
    <property type="evidence" value="ECO:0007669"/>
    <property type="project" value="TreeGrafter"/>
</dbReference>
<dbReference type="GO" id="GO:0003676">
    <property type="term" value="F:nucleic acid binding"/>
    <property type="evidence" value="ECO:0007669"/>
    <property type="project" value="InterPro"/>
</dbReference>
<dbReference type="Proteomes" id="UP000004619">
    <property type="component" value="Unassembled WGS sequence"/>
</dbReference>
<organism evidence="13 14">
    <name type="scientific">Faecalibacterium duncaniae (strain DSM 17677 / JCM 31915 / A2-165)</name>
    <name type="common">Faecalibacterium prausnitzii</name>
    <dbReference type="NCBI Taxonomy" id="411483"/>
    <lineage>
        <taxon>Bacteria</taxon>
        <taxon>Bacillati</taxon>
        <taxon>Bacillota</taxon>
        <taxon>Clostridia</taxon>
        <taxon>Eubacteriales</taxon>
        <taxon>Oscillospiraceae</taxon>
        <taxon>Faecalibacterium</taxon>
    </lineage>
</organism>
<keyword evidence="14" id="KW-1185">Reference proteome</keyword>
<dbReference type="EMBL" id="ACOP02000031">
    <property type="protein sequence ID" value="EEU97123.1"/>
    <property type="molecule type" value="Genomic_DNA"/>
</dbReference>
<evidence type="ECO:0000256" key="7">
    <source>
        <dbReference type="ARBA" id="ARBA00022723"/>
    </source>
</evidence>
<evidence type="ECO:0000313" key="13">
    <source>
        <dbReference type="EMBL" id="EEU97123.1"/>
    </source>
</evidence>
<feature type="binding site" evidence="11">
    <location>
        <position position="36"/>
    </location>
    <ligand>
        <name>Mg(2+)</name>
        <dbReference type="ChEBI" id="CHEBI:18420"/>
        <label>1</label>
    </ligand>
</feature>
<name>C7H4N5_FAED2</name>
<dbReference type="GO" id="GO:0004523">
    <property type="term" value="F:RNA-DNA hybrid ribonuclease activity"/>
    <property type="evidence" value="ECO:0007669"/>
    <property type="project" value="UniProtKB-UniRule"/>
</dbReference>
<comment type="similarity">
    <text evidence="3 11">Belongs to the RNase H family.</text>
</comment>
<dbReference type="InterPro" id="IPR002156">
    <property type="entry name" value="RNaseH_domain"/>
</dbReference>
<dbReference type="PANTHER" id="PTHR10642">
    <property type="entry name" value="RIBONUCLEASE H1"/>
    <property type="match status" value="1"/>
</dbReference>
<evidence type="ECO:0000256" key="6">
    <source>
        <dbReference type="ARBA" id="ARBA00022722"/>
    </source>
</evidence>
<evidence type="ECO:0000256" key="3">
    <source>
        <dbReference type="ARBA" id="ARBA00005300"/>
    </source>
</evidence>
<dbReference type="NCBIfam" id="NF001236">
    <property type="entry name" value="PRK00203.1"/>
    <property type="match status" value="1"/>
</dbReference>
<dbReference type="STRING" id="411483.FAEPRAA2165_01250"/>
<comment type="caution">
    <text evidence="13">The sequence shown here is derived from an EMBL/GenBank/DDBJ whole genome shotgun (WGS) entry which is preliminary data.</text>
</comment>
<sequence length="181" mass="20489">MIRFPLDRTGKIALNRGIQKFKFREKQMKQVEVYTDGACSGNPGPGGWGAVLRYRFNGKVYEKELSGGDASTTNNRMELTAFIEALRQLKEPCEVRLCSDSQYVINGLEKGWARGWKRRGWKKSDGSPALNPDLWEQALEQEARHKITYVWVKGHAGHPENERCDQLAVAQSQAHGGRQGR</sequence>
<comment type="subcellular location">
    <subcellularLocation>
        <location evidence="11">Cytoplasm</location>
    </subcellularLocation>
</comment>
<reference evidence="13" key="1">
    <citation type="submission" date="2009-08" db="EMBL/GenBank/DDBJ databases">
        <authorList>
            <person name="Weinstock G."/>
            <person name="Sodergren E."/>
            <person name="Clifton S."/>
            <person name="Fulton L."/>
            <person name="Fulton B."/>
            <person name="Courtney L."/>
            <person name="Fronick C."/>
            <person name="Harrison M."/>
            <person name="Strong C."/>
            <person name="Farmer C."/>
            <person name="Delahaunty K."/>
            <person name="Markovic C."/>
            <person name="Hall O."/>
            <person name="Minx P."/>
            <person name="Tomlinson C."/>
            <person name="Mitreva M."/>
            <person name="Nelson J."/>
            <person name="Hou S."/>
            <person name="Wollam A."/>
            <person name="Pepin K.H."/>
            <person name="Johnson M."/>
            <person name="Bhonagiri V."/>
            <person name="Nash W.E."/>
            <person name="Warren W."/>
            <person name="Chinwalla A."/>
            <person name="Mardis E.R."/>
            <person name="Wilson R.K."/>
        </authorList>
    </citation>
    <scope>NUCLEOTIDE SEQUENCE [LARGE SCALE GENOMIC DNA]</scope>
    <source>
        <strain evidence="13">A2-165</strain>
    </source>
</reference>
<dbReference type="Gene3D" id="3.30.420.10">
    <property type="entry name" value="Ribonuclease H-like superfamily/Ribonuclease H"/>
    <property type="match status" value="1"/>
</dbReference>
<evidence type="ECO:0000256" key="1">
    <source>
        <dbReference type="ARBA" id="ARBA00000077"/>
    </source>
</evidence>
<proteinExistence type="inferred from homology"/>
<dbReference type="eggNOG" id="COG0328">
    <property type="taxonomic scope" value="Bacteria"/>
</dbReference>
<gene>
    <name evidence="11 13" type="primary">rnhA</name>
    <name evidence="13" type="ORF">FAEPRAA2165_01250</name>
</gene>
<evidence type="ECO:0000256" key="2">
    <source>
        <dbReference type="ARBA" id="ARBA00004065"/>
    </source>
</evidence>
<dbReference type="GO" id="GO:0005737">
    <property type="term" value="C:cytoplasm"/>
    <property type="evidence" value="ECO:0007669"/>
    <property type="project" value="UniProtKB-SubCell"/>
</dbReference>
<dbReference type="PROSITE" id="PS50879">
    <property type="entry name" value="RNASE_H_1"/>
    <property type="match status" value="1"/>
</dbReference>
<comment type="subunit">
    <text evidence="4 11">Monomer.</text>
</comment>
<evidence type="ECO:0000256" key="10">
    <source>
        <dbReference type="ARBA" id="ARBA00022842"/>
    </source>
</evidence>
<keyword evidence="8 11" id="KW-0255">Endonuclease</keyword>
<dbReference type="AlphaFoldDB" id="C7H4N5"/>
<evidence type="ECO:0000256" key="11">
    <source>
        <dbReference type="HAMAP-Rule" id="MF_00042"/>
    </source>
</evidence>
<keyword evidence="10 11" id="KW-0460">Magnesium</keyword>
<feature type="binding site" evidence="11">
    <location>
        <position position="78"/>
    </location>
    <ligand>
        <name>Mg(2+)</name>
        <dbReference type="ChEBI" id="CHEBI:18420"/>
        <label>1</label>
    </ligand>
</feature>
<evidence type="ECO:0000313" key="14">
    <source>
        <dbReference type="Proteomes" id="UP000004619"/>
    </source>
</evidence>
<evidence type="ECO:0000259" key="12">
    <source>
        <dbReference type="PROSITE" id="PS50879"/>
    </source>
</evidence>
<dbReference type="GO" id="GO:0000287">
    <property type="term" value="F:magnesium ion binding"/>
    <property type="evidence" value="ECO:0007669"/>
    <property type="project" value="UniProtKB-UniRule"/>
</dbReference>
<dbReference type="EC" id="3.1.26.4" evidence="5 11"/>
<dbReference type="CDD" id="cd09278">
    <property type="entry name" value="RNase_HI_prokaryote_like"/>
    <property type="match status" value="1"/>
</dbReference>
<dbReference type="PANTHER" id="PTHR10642:SF26">
    <property type="entry name" value="RIBONUCLEASE H1"/>
    <property type="match status" value="1"/>
</dbReference>
<dbReference type="InterPro" id="IPR022892">
    <property type="entry name" value="RNaseHI"/>
</dbReference>
<keyword evidence="7 11" id="KW-0479">Metal-binding</keyword>
<dbReference type="InterPro" id="IPR050092">
    <property type="entry name" value="RNase_H"/>
</dbReference>
<evidence type="ECO:0000256" key="8">
    <source>
        <dbReference type="ARBA" id="ARBA00022759"/>
    </source>
</evidence>
<feature type="binding site" evidence="11">
    <location>
        <position position="165"/>
    </location>
    <ligand>
        <name>Mg(2+)</name>
        <dbReference type="ChEBI" id="CHEBI:18420"/>
        <label>2</label>
    </ligand>
</feature>
<dbReference type="SUPFAM" id="SSF53098">
    <property type="entry name" value="Ribonuclease H-like"/>
    <property type="match status" value="1"/>
</dbReference>
<comment type="cofactor">
    <cofactor evidence="11">
        <name>Mg(2+)</name>
        <dbReference type="ChEBI" id="CHEBI:18420"/>
    </cofactor>
    <text evidence="11">Binds 1 Mg(2+) ion per subunit. May bind a second metal ion at a regulatory site, or after substrate binding.</text>
</comment>
<dbReference type="InterPro" id="IPR012337">
    <property type="entry name" value="RNaseH-like_sf"/>
</dbReference>
<protein>
    <recommendedName>
        <fullName evidence="5 11">Ribonuclease H</fullName>
        <shortName evidence="11">RNase H</shortName>
        <ecNumber evidence="5 11">3.1.26.4</ecNumber>
    </recommendedName>
</protein>
<keyword evidence="11" id="KW-0963">Cytoplasm</keyword>
<evidence type="ECO:0000256" key="9">
    <source>
        <dbReference type="ARBA" id="ARBA00022801"/>
    </source>
</evidence>
<keyword evidence="9 11" id="KW-0378">Hydrolase</keyword>
<dbReference type="HAMAP" id="MF_00042">
    <property type="entry name" value="RNase_H"/>
    <property type="match status" value="1"/>
</dbReference>
<dbReference type="Pfam" id="PF00075">
    <property type="entry name" value="RNase_H"/>
    <property type="match status" value="1"/>
</dbReference>
<feature type="domain" description="RNase H type-1" evidence="12">
    <location>
        <begin position="27"/>
        <end position="173"/>
    </location>
</feature>
<evidence type="ECO:0000256" key="4">
    <source>
        <dbReference type="ARBA" id="ARBA00011245"/>
    </source>
</evidence>
<comment type="function">
    <text evidence="2 11">Endonuclease that specifically degrades the RNA of RNA-DNA hybrids.</text>
</comment>
<evidence type="ECO:0000256" key="5">
    <source>
        <dbReference type="ARBA" id="ARBA00012180"/>
    </source>
</evidence>
<dbReference type="PATRIC" id="fig|411483.3.peg.831"/>
<keyword evidence="6 11" id="KW-0540">Nuclease</keyword>
<accession>C7H4N5</accession>
<comment type="catalytic activity">
    <reaction evidence="1 11">
        <text>Endonucleolytic cleavage to 5'-phosphomonoester.</text>
        <dbReference type="EC" id="3.1.26.4"/>
    </reaction>
</comment>
<dbReference type="FunFam" id="3.30.420.10:FF:000089">
    <property type="entry name" value="Ribonuclease H"/>
    <property type="match status" value="1"/>
</dbReference>
<dbReference type="InterPro" id="IPR036397">
    <property type="entry name" value="RNaseH_sf"/>
</dbReference>
<feature type="binding site" evidence="11">
    <location>
        <position position="100"/>
    </location>
    <ligand>
        <name>Mg(2+)</name>
        <dbReference type="ChEBI" id="CHEBI:18420"/>
        <label>1</label>
    </ligand>
</feature>
<feature type="binding site" evidence="11">
    <location>
        <position position="36"/>
    </location>
    <ligand>
        <name>Mg(2+)</name>
        <dbReference type="ChEBI" id="CHEBI:18420"/>
        <label>2</label>
    </ligand>
</feature>
<dbReference type="HOGENOM" id="CLU_030894_6_2_9"/>